<feature type="domain" description="Nudix hydrolase" evidence="5">
    <location>
        <begin position="10"/>
        <end position="156"/>
    </location>
</feature>
<evidence type="ECO:0000313" key="6">
    <source>
        <dbReference type="EMBL" id="MDA7423793.1"/>
    </source>
</evidence>
<sequence length="162" mass="18729">MTPEQIAQLPYRQNVGVMLINTVGNAFVGQRLDSDISSPAWQMPQGGIDKGESPRDAALRELEEETGVLPSLVTVEAETKGWIPYDLPHDLVPKIWKGRFKGQEQKWFLLRFHGKDEQVNIQTQHPEFSHWQWLHPQDVLAQIVPFKRHVYEQVIQEFQGHL</sequence>
<gene>
    <name evidence="4" type="primary">rppH</name>
    <name evidence="4" type="synonym">nudH</name>
    <name evidence="6" type="ORF">PFY00_03565</name>
</gene>
<dbReference type="Gene3D" id="3.90.79.10">
    <property type="entry name" value="Nucleoside Triphosphate Pyrophosphohydrolase"/>
    <property type="match status" value="1"/>
</dbReference>
<dbReference type="EC" id="3.6.1.-" evidence="4"/>
<keyword evidence="3 4" id="KW-0378">Hydrolase</keyword>
<dbReference type="InterPro" id="IPR022927">
    <property type="entry name" value="RppH"/>
</dbReference>
<evidence type="ECO:0000256" key="2">
    <source>
        <dbReference type="ARBA" id="ARBA00001946"/>
    </source>
</evidence>
<dbReference type="PRINTS" id="PR00502">
    <property type="entry name" value="NUDIXFAMILY"/>
</dbReference>
<dbReference type="GO" id="GO:0016787">
    <property type="term" value="F:hydrolase activity"/>
    <property type="evidence" value="ECO:0007669"/>
    <property type="project" value="UniProtKB-KW"/>
</dbReference>
<comment type="caution">
    <text evidence="6">The sequence shown here is derived from an EMBL/GenBank/DDBJ whole genome shotgun (WGS) entry which is preliminary data.</text>
</comment>
<dbReference type="Proteomes" id="UP001210720">
    <property type="component" value="Unassembled WGS sequence"/>
</dbReference>
<dbReference type="HAMAP" id="MF_00298">
    <property type="entry name" value="Nudix_RppH"/>
    <property type="match status" value="1"/>
</dbReference>
<dbReference type="RefSeq" id="WP_271431127.1">
    <property type="nucleotide sequence ID" value="NZ_JAQIOY010000001.1"/>
</dbReference>
<dbReference type="SUPFAM" id="SSF55811">
    <property type="entry name" value="Nudix"/>
    <property type="match status" value="1"/>
</dbReference>
<organism evidence="6 7">
    <name type="scientific">Thalassococcus lentus</name>
    <dbReference type="NCBI Taxonomy" id="1210524"/>
    <lineage>
        <taxon>Bacteria</taxon>
        <taxon>Pseudomonadati</taxon>
        <taxon>Pseudomonadota</taxon>
        <taxon>Alphaproteobacteria</taxon>
        <taxon>Rhodobacterales</taxon>
        <taxon>Roseobacteraceae</taxon>
        <taxon>Thalassococcus</taxon>
    </lineage>
</organism>
<evidence type="ECO:0000313" key="7">
    <source>
        <dbReference type="Proteomes" id="UP001210720"/>
    </source>
</evidence>
<accession>A0ABT4XPL4</accession>
<dbReference type="Pfam" id="PF00293">
    <property type="entry name" value="NUDIX"/>
    <property type="match status" value="1"/>
</dbReference>
<dbReference type="InterPro" id="IPR015797">
    <property type="entry name" value="NUDIX_hydrolase-like_dom_sf"/>
</dbReference>
<reference evidence="6 7" key="1">
    <citation type="submission" date="2023-01" db="EMBL/GenBank/DDBJ databases">
        <title>Thalassococcus onchidii sp. nov., isolated from a marine invertebrate from the South China Sea.</title>
        <authorList>
            <person name="Xu S."/>
            <person name="Liu Z."/>
            <person name="Xu Y."/>
        </authorList>
    </citation>
    <scope>NUCLEOTIDE SEQUENCE [LARGE SCALE GENOMIC DNA]</scope>
    <source>
        <strain evidence="6 7">KCTC 32084</strain>
    </source>
</reference>
<comment type="similarity">
    <text evidence="4">Belongs to the Nudix hydrolase family. RppH subfamily.</text>
</comment>
<feature type="short sequence motif" description="Nudix box" evidence="4">
    <location>
        <begin position="46"/>
        <end position="67"/>
    </location>
</feature>
<dbReference type="InterPro" id="IPR020476">
    <property type="entry name" value="Nudix_hydrolase"/>
</dbReference>
<comment type="function">
    <text evidence="4">Accelerates the degradation of transcripts by removing pyrophosphate from the 5'-end of triphosphorylated RNA, leading to a more labile monophosphorylated state that can stimulate subsequent ribonuclease cleavage.</text>
</comment>
<dbReference type="InterPro" id="IPR020084">
    <property type="entry name" value="NUDIX_hydrolase_CS"/>
</dbReference>
<keyword evidence="7" id="KW-1185">Reference proteome</keyword>
<evidence type="ECO:0000256" key="1">
    <source>
        <dbReference type="ARBA" id="ARBA00001936"/>
    </source>
</evidence>
<dbReference type="CDD" id="cd03671">
    <property type="entry name" value="NUDIX_Ap4A_hydrolase_plant_like"/>
    <property type="match status" value="1"/>
</dbReference>
<comment type="cofactor">
    <cofactor evidence="1">
        <name>Mn(2+)</name>
        <dbReference type="ChEBI" id="CHEBI:29035"/>
    </cofactor>
</comment>
<evidence type="ECO:0000256" key="3">
    <source>
        <dbReference type="ARBA" id="ARBA00022801"/>
    </source>
</evidence>
<comment type="cofactor">
    <cofactor evidence="2">
        <name>Mg(2+)</name>
        <dbReference type="ChEBI" id="CHEBI:18420"/>
    </cofactor>
</comment>
<proteinExistence type="inferred from homology"/>
<dbReference type="PANTHER" id="PTHR11839:SF22">
    <property type="entry name" value="NUDIX HYDROLASE 26, CHLOROPLASTIC"/>
    <property type="match status" value="1"/>
</dbReference>
<name>A0ABT4XPL4_9RHOB</name>
<comment type="cofactor">
    <cofactor evidence="4">
        <name>a divalent metal cation</name>
        <dbReference type="ChEBI" id="CHEBI:60240"/>
    </cofactor>
</comment>
<dbReference type="NCBIfam" id="NF001936">
    <property type="entry name" value="PRK00714.1-3"/>
    <property type="match status" value="1"/>
</dbReference>
<dbReference type="PANTHER" id="PTHR11839">
    <property type="entry name" value="UDP/ADP-SUGAR PYROPHOSPHATASE"/>
    <property type="match status" value="1"/>
</dbReference>
<evidence type="ECO:0000259" key="5">
    <source>
        <dbReference type="PROSITE" id="PS51462"/>
    </source>
</evidence>
<dbReference type="PROSITE" id="PS51462">
    <property type="entry name" value="NUDIX"/>
    <property type="match status" value="1"/>
</dbReference>
<protein>
    <recommendedName>
        <fullName evidence="4">RNA pyrophosphohydrolase</fullName>
        <ecNumber evidence="4">3.6.1.-</ecNumber>
    </recommendedName>
    <alternativeName>
        <fullName evidence="4">(Di)nucleoside polyphosphate hydrolase</fullName>
    </alternativeName>
</protein>
<dbReference type="EMBL" id="JAQIOY010000001">
    <property type="protein sequence ID" value="MDA7423793.1"/>
    <property type="molecule type" value="Genomic_DNA"/>
</dbReference>
<dbReference type="PROSITE" id="PS00893">
    <property type="entry name" value="NUDIX_BOX"/>
    <property type="match status" value="1"/>
</dbReference>
<dbReference type="NCBIfam" id="NF001938">
    <property type="entry name" value="PRK00714.1-5"/>
    <property type="match status" value="1"/>
</dbReference>
<dbReference type="NCBIfam" id="NF001937">
    <property type="entry name" value="PRK00714.1-4"/>
    <property type="match status" value="1"/>
</dbReference>
<dbReference type="InterPro" id="IPR000086">
    <property type="entry name" value="NUDIX_hydrolase_dom"/>
</dbReference>
<evidence type="ECO:0000256" key="4">
    <source>
        <dbReference type="HAMAP-Rule" id="MF_00298"/>
    </source>
</evidence>